<dbReference type="InterPro" id="IPR000182">
    <property type="entry name" value="GNAT_dom"/>
</dbReference>
<dbReference type="OrthoDB" id="9801656at2"/>
<dbReference type="SUPFAM" id="SSF55729">
    <property type="entry name" value="Acyl-CoA N-acyltransferases (Nat)"/>
    <property type="match status" value="1"/>
</dbReference>
<dbReference type="GO" id="GO:0016747">
    <property type="term" value="F:acyltransferase activity, transferring groups other than amino-acyl groups"/>
    <property type="evidence" value="ECO:0007669"/>
    <property type="project" value="InterPro"/>
</dbReference>
<evidence type="ECO:0000313" key="2">
    <source>
        <dbReference type="EMBL" id="SOD53309.1"/>
    </source>
</evidence>
<dbReference type="PANTHER" id="PTHR43328">
    <property type="entry name" value="ACETYLTRANSFERASE-RELATED"/>
    <property type="match status" value="1"/>
</dbReference>
<keyword evidence="2" id="KW-0808">Transferase</keyword>
<proteinExistence type="predicted"/>
<dbReference type="AlphaFoldDB" id="A0A286D3S9"/>
<accession>A0A286D3S9</accession>
<gene>
    <name evidence="2" type="ORF">SAMN06296416_102344</name>
</gene>
<dbReference type="PANTHER" id="PTHR43328:SF1">
    <property type="entry name" value="N-ACETYLTRANSFERASE DOMAIN-CONTAINING PROTEIN"/>
    <property type="match status" value="1"/>
</dbReference>
<keyword evidence="3" id="KW-1185">Reference proteome</keyword>
<name>A0A286D3S9_9GAMM</name>
<feature type="domain" description="N-acetyltransferase" evidence="1">
    <location>
        <begin position="20"/>
        <end position="182"/>
    </location>
</feature>
<dbReference type="Proteomes" id="UP000219374">
    <property type="component" value="Unassembled WGS sequence"/>
</dbReference>
<dbReference type="PROSITE" id="PS51186">
    <property type="entry name" value="GNAT"/>
    <property type="match status" value="1"/>
</dbReference>
<dbReference type="RefSeq" id="WP_097121106.1">
    <property type="nucleotide sequence ID" value="NZ_OCND01000002.1"/>
</dbReference>
<reference evidence="2 3" key="1">
    <citation type="submission" date="2017-09" db="EMBL/GenBank/DDBJ databases">
        <authorList>
            <person name="Ehlers B."/>
            <person name="Leendertz F.H."/>
        </authorList>
    </citation>
    <scope>NUCLEOTIDE SEQUENCE [LARGE SCALE GENOMIC DNA]</scope>
    <source>
        <strain evidence="2 3">CGMCC 1.10978</strain>
    </source>
</reference>
<dbReference type="Gene3D" id="3.40.630.30">
    <property type="match status" value="1"/>
</dbReference>
<dbReference type="Pfam" id="PF13302">
    <property type="entry name" value="Acetyltransf_3"/>
    <property type="match status" value="1"/>
</dbReference>
<evidence type="ECO:0000313" key="3">
    <source>
        <dbReference type="Proteomes" id="UP000219374"/>
    </source>
</evidence>
<dbReference type="InterPro" id="IPR016181">
    <property type="entry name" value="Acyl_CoA_acyltransferase"/>
</dbReference>
<organism evidence="2 3">
    <name type="scientific">Pseudoxanthomonas wuyuanensis</name>
    <dbReference type="NCBI Taxonomy" id="1073196"/>
    <lineage>
        <taxon>Bacteria</taxon>
        <taxon>Pseudomonadati</taxon>
        <taxon>Pseudomonadota</taxon>
        <taxon>Gammaproteobacteria</taxon>
        <taxon>Lysobacterales</taxon>
        <taxon>Lysobacteraceae</taxon>
        <taxon>Pseudoxanthomonas</taxon>
    </lineage>
</organism>
<sequence length="187" mass="20524">MAEPASPPALQDVRIVGDGFVLRPWRGDDLDSLLLHANDERVPRGLSSRFPHPYTRADGEAFLRGEVVNLADPVLAIEIDGQACGGIGAHPGRGERSHGAELGYWLGQRHWGRGLMSRIVAAYVPWVMQSLNLTRLQASVLDSNPASARVLLKNDFQPEGILRAAVRKADGLHDLRIFSRLLRNEPA</sequence>
<evidence type="ECO:0000259" key="1">
    <source>
        <dbReference type="PROSITE" id="PS51186"/>
    </source>
</evidence>
<protein>
    <submittedName>
        <fullName evidence="2">Protein N-acetyltransferase, RimJ/RimL family</fullName>
    </submittedName>
</protein>
<dbReference type="EMBL" id="OCND01000002">
    <property type="protein sequence ID" value="SOD53309.1"/>
    <property type="molecule type" value="Genomic_DNA"/>
</dbReference>